<evidence type="ECO:0000256" key="6">
    <source>
        <dbReference type="ARBA" id="ARBA00022989"/>
    </source>
</evidence>
<comment type="subcellular location">
    <subcellularLocation>
        <location evidence="1">Membrane</location>
        <topology evidence="1">Multi-pass membrane protein</topology>
    </subcellularLocation>
</comment>
<dbReference type="SUPFAM" id="SSF161111">
    <property type="entry name" value="Cation efflux protein transmembrane domain-like"/>
    <property type="match status" value="1"/>
</dbReference>
<dbReference type="InterPro" id="IPR027469">
    <property type="entry name" value="Cation_efflux_TMD_sf"/>
</dbReference>
<dbReference type="AlphaFoldDB" id="A0A1M4SE51"/>
<dbReference type="Proteomes" id="UP000184048">
    <property type="component" value="Unassembled WGS sequence"/>
</dbReference>
<dbReference type="STRING" id="1121884.SAMN02745131_00085"/>
<feature type="transmembrane region" description="Helical" evidence="9">
    <location>
        <begin position="24"/>
        <end position="46"/>
    </location>
</feature>
<evidence type="ECO:0000313" key="12">
    <source>
        <dbReference type="EMBL" id="SHE30513.1"/>
    </source>
</evidence>
<sequence length="298" mass="32617">MEHSHSHDHGHSHSVQINKSNQNVFLIGIGLNLAFVVAELVAGLIYNSMALLTDAGHNLSDVASLVISMVAFWMAKKKSSAVYTYGYKKTTVLAALLNAVVLLVAIGILGYEAGTRLARPEPVQGDVIAWVAGLGIVVNSVSAFLFFRQKQELNSKAAYLHLLADALVSLGVVVAGIIISRTHLYWIDPAIGLAIMVVILISTWGLLRDSFKMTIDAVPVGIELEAIKKLIKKVPHVKHVHHVHVWPLSTTENALTAHVVIDEHLPFTRKLDVIAEIKHELEHNNIHHSTIEMAQEAH</sequence>
<dbReference type="Gene3D" id="1.20.1510.10">
    <property type="entry name" value="Cation efflux protein transmembrane domain"/>
    <property type="match status" value="1"/>
</dbReference>
<dbReference type="PANTHER" id="PTHR11562:SF17">
    <property type="entry name" value="RE54080P-RELATED"/>
    <property type="match status" value="1"/>
</dbReference>
<feature type="domain" description="Cation efflux protein transmembrane" evidence="10">
    <location>
        <begin position="26"/>
        <end position="212"/>
    </location>
</feature>
<dbReference type="InterPro" id="IPR027470">
    <property type="entry name" value="Cation_efflux_CTD"/>
</dbReference>
<dbReference type="InterPro" id="IPR036837">
    <property type="entry name" value="Cation_efflux_CTD_sf"/>
</dbReference>
<feature type="domain" description="Cation efflux protein cytoplasmic" evidence="11">
    <location>
        <begin position="221"/>
        <end position="293"/>
    </location>
</feature>
<dbReference type="OrthoDB" id="9809646at2"/>
<dbReference type="GO" id="GO:0005886">
    <property type="term" value="C:plasma membrane"/>
    <property type="evidence" value="ECO:0007669"/>
    <property type="project" value="TreeGrafter"/>
</dbReference>
<gene>
    <name evidence="12" type="ORF">SAMN02745131_00085</name>
</gene>
<dbReference type="RefSeq" id="WP_072833270.1">
    <property type="nucleotide sequence ID" value="NZ_FQUU01000001.1"/>
</dbReference>
<evidence type="ECO:0000259" key="10">
    <source>
        <dbReference type="Pfam" id="PF01545"/>
    </source>
</evidence>
<name>A0A1M4SE51_9BACT</name>
<dbReference type="EMBL" id="FQUU01000001">
    <property type="protein sequence ID" value="SHE30513.1"/>
    <property type="molecule type" value="Genomic_DNA"/>
</dbReference>
<reference evidence="12 13" key="1">
    <citation type="submission" date="2016-11" db="EMBL/GenBank/DDBJ databases">
        <authorList>
            <person name="Jaros S."/>
            <person name="Januszkiewicz K."/>
            <person name="Wedrychowicz H."/>
        </authorList>
    </citation>
    <scope>NUCLEOTIDE SEQUENCE [LARGE SCALE GENOMIC DNA]</scope>
    <source>
        <strain evidence="12 13">DSM 18119</strain>
    </source>
</reference>
<keyword evidence="7" id="KW-0406">Ion transport</keyword>
<accession>A0A1M4SE51</accession>
<feature type="transmembrane region" description="Helical" evidence="9">
    <location>
        <begin position="185"/>
        <end position="207"/>
    </location>
</feature>
<evidence type="ECO:0000256" key="9">
    <source>
        <dbReference type="SAM" id="Phobius"/>
    </source>
</evidence>
<evidence type="ECO:0000256" key="7">
    <source>
        <dbReference type="ARBA" id="ARBA00023065"/>
    </source>
</evidence>
<evidence type="ECO:0000256" key="4">
    <source>
        <dbReference type="ARBA" id="ARBA00022692"/>
    </source>
</evidence>
<dbReference type="SUPFAM" id="SSF160240">
    <property type="entry name" value="Cation efflux protein cytoplasmic domain-like"/>
    <property type="match status" value="1"/>
</dbReference>
<evidence type="ECO:0000256" key="5">
    <source>
        <dbReference type="ARBA" id="ARBA00022906"/>
    </source>
</evidence>
<dbReference type="NCBIfam" id="TIGR01297">
    <property type="entry name" value="CDF"/>
    <property type="match status" value="1"/>
</dbReference>
<evidence type="ECO:0000313" key="13">
    <source>
        <dbReference type="Proteomes" id="UP000184048"/>
    </source>
</evidence>
<keyword evidence="3" id="KW-0813">Transport</keyword>
<feature type="transmembrane region" description="Helical" evidence="9">
    <location>
        <begin position="127"/>
        <end position="147"/>
    </location>
</feature>
<dbReference type="GO" id="GO:0005385">
    <property type="term" value="F:zinc ion transmembrane transporter activity"/>
    <property type="evidence" value="ECO:0007669"/>
    <property type="project" value="TreeGrafter"/>
</dbReference>
<evidence type="ECO:0000259" key="11">
    <source>
        <dbReference type="Pfam" id="PF16916"/>
    </source>
</evidence>
<evidence type="ECO:0000256" key="2">
    <source>
        <dbReference type="ARBA" id="ARBA00008873"/>
    </source>
</evidence>
<evidence type="ECO:0000256" key="1">
    <source>
        <dbReference type="ARBA" id="ARBA00004141"/>
    </source>
</evidence>
<dbReference type="InterPro" id="IPR058533">
    <property type="entry name" value="Cation_efflux_TM"/>
</dbReference>
<evidence type="ECO:0000256" key="8">
    <source>
        <dbReference type="ARBA" id="ARBA00023136"/>
    </source>
</evidence>
<keyword evidence="5" id="KW-0864">Zinc transport</keyword>
<proteinExistence type="inferred from homology"/>
<dbReference type="PANTHER" id="PTHR11562">
    <property type="entry name" value="CATION EFFLUX PROTEIN/ ZINC TRANSPORTER"/>
    <property type="match status" value="1"/>
</dbReference>
<protein>
    <submittedName>
        <fullName evidence="12">Cobalt-zinc-cadmium efflux system protein</fullName>
    </submittedName>
</protein>
<dbReference type="InterPro" id="IPR050681">
    <property type="entry name" value="CDF/SLC30A"/>
</dbReference>
<organism evidence="12 13">
    <name type="scientific">Flavisolibacter ginsengisoli DSM 18119</name>
    <dbReference type="NCBI Taxonomy" id="1121884"/>
    <lineage>
        <taxon>Bacteria</taxon>
        <taxon>Pseudomonadati</taxon>
        <taxon>Bacteroidota</taxon>
        <taxon>Chitinophagia</taxon>
        <taxon>Chitinophagales</taxon>
        <taxon>Chitinophagaceae</taxon>
        <taxon>Flavisolibacter</taxon>
    </lineage>
</organism>
<keyword evidence="13" id="KW-1185">Reference proteome</keyword>
<dbReference type="Pfam" id="PF16916">
    <property type="entry name" value="ZT_dimer"/>
    <property type="match status" value="1"/>
</dbReference>
<feature type="transmembrane region" description="Helical" evidence="9">
    <location>
        <begin position="159"/>
        <end position="179"/>
    </location>
</feature>
<dbReference type="Pfam" id="PF01545">
    <property type="entry name" value="Cation_efflux"/>
    <property type="match status" value="1"/>
</dbReference>
<keyword evidence="4 9" id="KW-0812">Transmembrane</keyword>
<comment type="similarity">
    <text evidence="2">Belongs to the cation diffusion facilitator (CDF) transporter (TC 2.A.4) family. SLC30A subfamily.</text>
</comment>
<keyword evidence="8 9" id="KW-0472">Membrane</keyword>
<keyword evidence="5" id="KW-0862">Zinc</keyword>
<keyword evidence="6 9" id="KW-1133">Transmembrane helix</keyword>
<dbReference type="InterPro" id="IPR002524">
    <property type="entry name" value="Cation_efflux"/>
</dbReference>
<feature type="transmembrane region" description="Helical" evidence="9">
    <location>
        <begin position="58"/>
        <end position="75"/>
    </location>
</feature>
<feature type="transmembrane region" description="Helical" evidence="9">
    <location>
        <begin position="91"/>
        <end position="111"/>
    </location>
</feature>
<evidence type="ECO:0000256" key="3">
    <source>
        <dbReference type="ARBA" id="ARBA00022448"/>
    </source>
</evidence>